<dbReference type="Gene3D" id="1.10.10.410">
    <property type="match status" value="1"/>
</dbReference>
<dbReference type="InterPro" id="IPR003789">
    <property type="entry name" value="Asn/Gln_tRNA_amidoTrase-B-like"/>
</dbReference>
<dbReference type="GO" id="GO:0016884">
    <property type="term" value="F:carbon-nitrogen ligase activity, with glutamine as amido-N-donor"/>
    <property type="evidence" value="ECO:0007669"/>
    <property type="project" value="InterPro"/>
</dbReference>
<dbReference type="PANTHER" id="PTHR28055">
    <property type="entry name" value="ALTERED INHERITANCE OF MITOCHONDRIA PROTEIN 41, MITOCHONDRIAL"/>
    <property type="match status" value="1"/>
</dbReference>
<protein>
    <recommendedName>
        <fullName evidence="2">GatB/YqeY domain-containing protein</fullName>
    </recommendedName>
</protein>
<dbReference type="PANTHER" id="PTHR28055:SF1">
    <property type="entry name" value="ALTERED INHERITANCE OF MITOCHONDRIA PROTEIN 41, MITOCHONDRIAL"/>
    <property type="match status" value="1"/>
</dbReference>
<dbReference type="InterPro" id="IPR019004">
    <property type="entry name" value="YqeY/Aim41"/>
</dbReference>
<accession>A0A381P751</accession>
<dbReference type="Gene3D" id="1.10.1510.10">
    <property type="entry name" value="Uncharacterised protein YqeY/AIM41 PF09424, N-terminal domain"/>
    <property type="match status" value="1"/>
</dbReference>
<dbReference type="InterPro" id="IPR023168">
    <property type="entry name" value="GatB_Yqey_C_2"/>
</dbReference>
<dbReference type="EMBL" id="UINC01000888">
    <property type="protein sequence ID" value="SUZ62772.1"/>
    <property type="molecule type" value="Genomic_DNA"/>
</dbReference>
<gene>
    <name evidence="1" type="ORF">METZ01_LOCUS15626</name>
</gene>
<proteinExistence type="predicted"/>
<dbReference type="Pfam" id="PF09424">
    <property type="entry name" value="YqeY"/>
    <property type="match status" value="1"/>
</dbReference>
<dbReference type="AlphaFoldDB" id="A0A381P751"/>
<dbReference type="InterPro" id="IPR042184">
    <property type="entry name" value="YqeY/Aim41_N"/>
</dbReference>
<reference evidence="1" key="1">
    <citation type="submission" date="2018-05" db="EMBL/GenBank/DDBJ databases">
        <authorList>
            <person name="Lanie J.A."/>
            <person name="Ng W.-L."/>
            <person name="Kazmierczak K.M."/>
            <person name="Andrzejewski T.M."/>
            <person name="Davidsen T.M."/>
            <person name="Wayne K.J."/>
            <person name="Tettelin H."/>
            <person name="Glass J.I."/>
            <person name="Rusch D."/>
            <person name="Podicherti R."/>
            <person name="Tsui H.-C.T."/>
            <person name="Winkler M.E."/>
        </authorList>
    </citation>
    <scope>NUCLEOTIDE SEQUENCE</scope>
</reference>
<name>A0A381P751_9ZZZZ</name>
<evidence type="ECO:0000313" key="1">
    <source>
        <dbReference type="EMBL" id="SUZ62772.1"/>
    </source>
</evidence>
<organism evidence="1">
    <name type="scientific">marine metagenome</name>
    <dbReference type="NCBI Taxonomy" id="408172"/>
    <lineage>
        <taxon>unclassified sequences</taxon>
        <taxon>metagenomes</taxon>
        <taxon>ecological metagenomes</taxon>
    </lineage>
</organism>
<dbReference type="SUPFAM" id="SSF89095">
    <property type="entry name" value="GatB/YqeY motif"/>
    <property type="match status" value="1"/>
</dbReference>
<evidence type="ECO:0008006" key="2">
    <source>
        <dbReference type="Google" id="ProtNLM"/>
    </source>
</evidence>
<sequence>MALMIPFRSRATASAVCSQDMRRVGATPWLDGTALDSFPAMSEDLKSKLRNDLVAVRKARNRLGTVVLTTLLSEVRNREIEVGEELDDEGIQAVVAKAIKQRRDSAEQMLEAGRPELAEKESEEASMLQAYLPPALSEAEVHAIVREAIDDGATEMGAVMGRIMPKIRGRFDGKEANRIVREELA</sequence>